<dbReference type="RefSeq" id="WP_254761234.1">
    <property type="nucleotide sequence ID" value="NZ_JANCLT010000023.1"/>
</dbReference>
<dbReference type="Proteomes" id="UP001156102">
    <property type="component" value="Unassembled WGS sequence"/>
</dbReference>
<dbReference type="EMBL" id="JANCLT010000023">
    <property type="protein sequence ID" value="MCP8971306.1"/>
    <property type="molecule type" value="Genomic_DNA"/>
</dbReference>
<gene>
    <name evidence="1" type="ORF">NK662_22570</name>
</gene>
<proteinExistence type="predicted"/>
<evidence type="ECO:0000313" key="2">
    <source>
        <dbReference type="Proteomes" id="UP001156102"/>
    </source>
</evidence>
<accession>A0AA42BSE6</accession>
<dbReference type="AlphaFoldDB" id="A0AA42BSE6"/>
<reference evidence="1" key="1">
    <citation type="submission" date="2022-07" db="EMBL/GenBank/DDBJ databases">
        <authorList>
            <person name="Li W.-J."/>
            <person name="Deng Q.-Q."/>
        </authorList>
    </citation>
    <scope>NUCLEOTIDE SEQUENCE</scope>
    <source>
        <strain evidence="1">SYSU M60031</strain>
    </source>
</reference>
<keyword evidence="2" id="KW-1185">Reference proteome</keyword>
<sequence length="214" mass="24609">MTTVGFCKVYRDKRRNGFCAMGIHSIHANEFQQEGKRKRLQFSHIQAGMRIQAEVLLDTLRDCKQTVRGTTDTDFYFQKNNSGYSLPFFHVPLTKIEGVWQGKLEVSIGTVYIKILRPLPQRPMKPQKDLPAVLHEDLLPKKEQPASKHEPSLHTLRQQKGIHIAWGMYKRCDKCLNLGEGNICLVHKLTVEKNCICKQFYPYTVHLGGGFSPR</sequence>
<organism evidence="1 2">
    <name type="scientific">Ectobacillus ponti</name>
    <dbReference type="NCBI Taxonomy" id="2961894"/>
    <lineage>
        <taxon>Bacteria</taxon>
        <taxon>Bacillati</taxon>
        <taxon>Bacillota</taxon>
        <taxon>Bacilli</taxon>
        <taxon>Bacillales</taxon>
        <taxon>Bacillaceae</taxon>
        <taxon>Ectobacillus</taxon>
    </lineage>
</organism>
<protein>
    <submittedName>
        <fullName evidence="1">Uncharacterized protein</fullName>
    </submittedName>
</protein>
<comment type="caution">
    <text evidence="1">The sequence shown here is derived from an EMBL/GenBank/DDBJ whole genome shotgun (WGS) entry which is preliminary data.</text>
</comment>
<name>A0AA42BSE6_9BACI</name>
<evidence type="ECO:0000313" key="1">
    <source>
        <dbReference type="EMBL" id="MCP8971306.1"/>
    </source>
</evidence>